<gene>
    <name evidence="1" type="primary">ORF9061</name>
</gene>
<sequence>MTSMTDSKHAANNNNNNMKHFSNTWILHIHIRYKYIQKPLLNFVACILEEQSEQ</sequence>
<dbReference type="AlphaFoldDB" id="A0A0B6Y132"/>
<dbReference type="EMBL" id="HACG01002989">
    <property type="protein sequence ID" value="CEK49854.1"/>
    <property type="molecule type" value="Transcribed_RNA"/>
</dbReference>
<feature type="non-terminal residue" evidence="1">
    <location>
        <position position="54"/>
    </location>
</feature>
<accession>A0A0B6Y132</accession>
<name>A0A0B6Y132_9EUPU</name>
<protein>
    <submittedName>
        <fullName evidence="1">Uncharacterized protein</fullName>
    </submittedName>
</protein>
<proteinExistence type="predicted"/>
<evidence type="ECO:0000313" key="1">
    <source>
        <dbReference type="EMBL" id="CEK49854.1"/>
    </source>
</evidence>
<reference evidence="1" key="1">
    <citation type="submission" date="2014-12" db="EMBL/GenBank/DDBJ databases">
        <title>Insight into the proteome of Arion vulgaris.</title>
        <authorList>
            <person name="Aradska J."/>
            <person name="Bulat T."/>
            <person name="Smidak R."/>
            <person name="Sarate P."/>
            <person name="Gangsoo J."/>
            <person name="Sialana F."/>
            <person name="Bilban M."/>
            <person name="Lubec G."/>
        </authorList>
    </citation>
    <scope>NUCLEOTIDE SEQUENCE</scope>
    <source>
        <tissue evidence="1">Skin</tissue>
    </source>
</reference>
<organism evidence="1">
    <name type="scientific">Arion vulgaris</name>
    <dbReference type="NCBI Taxonomy" id="1028688"/>
    <lineage>
        <taxon>Eukaryota</taxon>
        <taxon>Metazoa</taxon>
        <taxon>Spiralia</taxon>
        <taxon>Lophotrochozoa</taxon>
        <taxon>Mollusca</taxon>
        <taxon>Gastropoda</taxon>
        <taxon>Heterobranchia</taxon>
        <taxon>Euthyneura</taxon>
        <taxon>Panpulmonata</taxon>
        <taxon>Eupulmonata</taxon>
        <taxon>Stylommatophora</taxon>
        <taxon>Helicina</taxon>
        <taxon>Arionoidea</taxon>
        <taxon>Arionidae</taxon>
        <taxon>Arion</taxon>
    </lineage>
</organism>